<sequence length="55" mass="6080">KIGSGWPKTGKHGEGWFKNKRKTPLHMETKERAERSSYVSVAVSSFTGSRDSTPG</sequence>
<feature type="region of interest" description="Disordered" evidence="1">
    <location>
        <begin position="1"/>
        <end position="55"/>
    </location>
</feature>
<reference evidence="2" key="1">
    <citation type="submission" date="2014-12" db="EMBL/GenBank/DDBJ databases">
        <title>Insight into the proteome of Arion vulgaris.</title>
        <authorList>
            <person name="Aradska J."/>
            <person name="Bulat T."/>
            <person name="Smidak R."/>
            <person name="Sarate P."/>
            <person name="Gangsoo J."/>
            <person name="Sialana F."/>
            <person name="Bilban M."/>
            <person name="Lubec G."/>
        </authorList>
    </citation>
    <scope>NUCLEOTIDE SEQUENCE</scope>
    <source>
        <tissue evidence="2">Skin</tissue>
    </source>
</reference>
<proteinExistence type="predicted"/>
<dbReference type="AlphaFoldDB" id="A0A0B7BFF2"/>
<feature type="compositionally biased region" description="Basic and acidic residues" evidence="1">
    <location>
        <begin position="25"/>
        <end position="35"/>
    </location>
</feature>
<dbReference type="EMBL" id="HACG01044025">
    <property type="protein sequence ID" value="CEK90890.1"/>
    <property type="molecule type" value="Transcribed_RNA"/>
</dbReference>
<gene>
    <name evidence="2" type="primary">ORF179699</name>
</gene>
<evidence type="ECO:0000313" key="2">
    <source>
        <dbReference type="EMBL" id="CEK90890.1"/>
    </source>
</evidence>
<feature type="compositionally biased region" description="Polar residues" evidence="1">
    <location>
        <begin position="37"/>
        <end position="55"/>
    </location>
</feature>
<feature type="non-terminal residue" evidence="2">
    <location>
        <position position="1"/>
    </location>
</feature>
<evidence type="ECO:0000256" key="1">
    <source>
        <dbReference type="SAM" id="MobiDB-lite"/>
    </source>
</evidence>
<organism evidence="2">
    <name type="scientific">Arion vulgaris</name>
    <dbReference type="NCBI Taxonomy" id="1028688"/>
    <lineage>
        <taxon>Eukaryota</taxon>
        <taxon>Metazoa</taxon>
        <taxon>Spiralia</taxon>
        <taxon>Lophotrochozoa</taxon>
        <taxon>Mollusca</taxon>
        <taxon>Gastropoda</taxon>
        <taxon>Heterobranchia</taxon>
        <taxon>Euthyneura</taxon>
        <taxon>Panpulmonata</taxon>
        <taxon>Eupulmonata</taxon>
        <taxon>Stylommatophora</taxon>
        <taxon>Helicina</taxon>
        <taxon>Arionoidea</taxon>
        <taxon>Arionidae</taxon>
        <taxon>Arion</taxon>
    </lineage>
</organism>
<protein>
    <submittedName>
        <fullName evidence="2">Uncharacterized protein</fullName>
    </submittedName>
</protein>
<accession>A0A0B7BFF2</accession>
<name>A0A0B7BFF2_9EUPU</name>